<comment type="caution">
    <text evidence="8">The sequence shown here is derived from an EMBL/GenBank/DDBJ whole genome shotgun (WGS) entry which is preliminary data.</text>
</comment>
<proteinExistence type="inferred from homology"/>
<evidence type="ECO:0000256" key="7">
    <source>
        <dbReference type="RuleBase" id="RU003934"/>
    </source>
</evidence>
<dbReference type="InterPro" id="IPR012678">
    <property type="entry name" value="Ribosomal_uL23/eL15/eS24_sf"/>
</dbReference>
<comment type="subunit">
    <text evidence="6">Part of the 50S ribosomal subunit. Contacts protein L29, and trigger factor when it is bound to the ribosome.</text>
</comment>
<dbReference type="Gene3D" id="3.30.70.330">
    <property type="match status" value="1"/>
</dbReference>
<protein>
    <recommendedName>
        <fullName evidence="6">Large ribosomal subunit protein uL23</fullName>
    </recommendedName>
</protein>
<evidence type="ECO:0000313" key="9">
    <source>
        <dbReference type="Proteomes" id="UP000243024"/>
    </source>
</evidence>
<dbReference type="AlphaFoldDB" id="A0A132N3R0"/>
<reference evidence="8 9" key="1">
    <citation type="submission" date="2015-09" db="EMBL/GenBank/DDBJ databases">
        <title>Draft genome sequence of Hydrogenibacillus schlegelii DSM 2000.</title>
        <authorList>
            <person name="Hemp J."/>
        </authorList>
    </citation>
    <scope>NUCLEOTIDE SEQUENCE [LARGE SCALE GENOMIC DNA]</scope>
    <source>
        <strain evidence="8 9">MA 48</strain>
    </source>
</reference>
<dbReference type="GO" id="GO:1990904">
    <property type="term" value="C:ribonucleoprotein complex"/>
    <property type="evidence" value="ECO:0007669"/>
    <property type="project" value="UniProtKB-KW"/>
</dbReference>
<evidence type="ECO:0000313" key="8">
    <source>
        <dbReference type="EMBL" id="OAR04452.1"/>
    </source>
</evidence>
<evidence type="ECO:0000256" key="1">
    <source>
        <dbReference type="ARBA" id="ARBA00006700"/>
    </source>
</evidence>
<dbReference type="OrthoDB" id="9793353at2"/>
<dbReference type="InterPro" id="IPR001014">
    <property type="entry name" value="Ribosomal_uL23_CS"/>
</dbReference>
<dbReference type="GO" id="GO:0003735">
    <property type="term" value="F:structural constituent of ribosome"/>
    <property type="evidence" value="ECO:0007669"/>
    <property type="project" value="InterPro"/>
</dbReference>
<sequence length="96" mass="11180">MKNPHDIILRPIITEKTTELMKNKTYTFEVDPRANKIEIRQAVEQIFGVRVEKVNTLNVKPKTKRVGRHVGRTKAWKKAYVKLTADSKPLEFYEGV</sequence>
<dbReference type="EMBL" id="JXBB01000016">
    <property type="protein sequence ID" value="OAR04452.1"/>
    <property type="molecule type" value="Genomic_DNA"/>
</dbReference>
<dbReference type="Proteomes" id="UP000243024">
    <property type="component" value="Unassembled WGS sequence"/>
</dbReference>
<keyword evidence="9" id="KW-1185">Reference proteome</keyword>
<dbReference type="GO" id="GO:0006412">
    <property type="term" value="P:translation"/>
    <property type="evidence" value="ECO:0007669"/>
    <property type="project" value="UniProtKB-UniRule"/>
</dbReference>
<dbReference type="FunFam" id="3.30.70.330:FF:000001">
    <property type="entry name" value="50S ribosomal protein L23"/>
    <property type="match status" value="1"/>
</dbReference>
<organism evidence="8 9">
    <name type="scientific">Hydrogenibacillus schlegelii</name>
    <name type="common">Bacillus schlegelii</name>
    <dbReference type="NCBI Taxonomy" id="1484"/>
    <lineage>
        <taxon>Bacteria</taxon>
        <taxon>Bacillati</taxon>
        <taxon>Bacillota</taxon>
        <taxon>Bacilli</taxon>
        <taxon>Bacillales</taxon>
        <taxon>Bacillales Family X. Incertae Sedis</taxon>
        <taxon>Hydrogenibacillus</taxon>
    </lineage>
</organism>
<dbReference type="GO" id="GO:0005840">
    <property type="term" value="C:ribosome"/>
    <property type="evidence" value="ECO:0007669"/>
    <property type="project" value="UniProtKB-KW"/>
</dbReference>
<dbReference type="SUPFAM" id="SSF54189">
    <property type="entry name" value="Ribosomal proteins S24e, L23 and L15e"/>
    <property type="match status" value="1"/>
</dbReference>
<evidence type="ECO:0000256" key="5">
    <source>
        <dbReference type="ARBA" id="ARBA00023274"/>
    </source>
</evidence>
<dbReference type="PROSITE" id="PS00050">
    <property type="entry name" value="RIBOSOMAL_L23"/>
    <property type="match status" value="1"/>
</dbReference>
<evidence type="ECO:0000256" key="4">
    <source>
        <dbReference type="ARBA" id="ARBA00022980"/>
    </source>
</evidence>
<accession>A0A132N3R0</accession>
<dbReference type="GO" id="GO:0019843">
    <property type="term" value="F:rRNA binding"/>
    <property type="evidence" value="ECO:0007669"/>
    <property type="project" value="UniProtKB-UniRule"/>
</dbReference>
<gene>
    <name evidence="6" type="primary">rplW</name>
    <name evidence="8" type="ORF">SA87_02250</name>
</gene>
<evidence type="ECO:0000256" key="2">
    <source>
        <dbReference type="ARBA" id="ARBA00022730"/>
    </source>
</evidence>
<dbReference type="STRING" id="1484.SA87_02250"/>
<keyword evidence="5 6" id="KW-0687">Ribonucleoprotein</keyword>
<evidence type="ECO:0000256" key="3">
    <source>
        <dbReference type="ARBA" id="ARBA00022884"/>
    </source>
</evidence>
<dbReference type="HAMAP" id="MF_01369_B">
    <property type="entry name" value="Ribosomal_uL23_B"/>
    <property type="match status" value="1"/>
</dbReference>
<comment type="function">
    <text evidence="6">One of the early assembly proteins it binds 23S rRNA. One of the proteins that surrounds the polypeptide exit tunnel on the outside of the ribosome. Forms the main docking site for trigger factor binding to the ribosome.</text>
</comment>
<keyword evidence="4 6" id="KW-0689">Ribosomal protein</keyword>
<dbReference type="PANTHER" id="PTHR11620">
    <property type="entry name" value="60S RIBOSOMAL PROTEIN L23A"/>
    <property type="match status" value="1"/>
</dbReference>
<keyword evidence="2 6" id="KW-0699">rRNA-binding</keyword>
<dbReference type="NCBIfam" id="NF004363">
    <property type="entry name" value="PRK05738.2-4"/>
    <property type="match status" value="1"/>
</dbReference>
<keyword evidence="3 6" id="KW-0694">RNA-binding</keyword>
<dbReference type="Pfam" id="PF00276">
    <property type="entry name" value="Ribosomal_L23"/>
    <property type="match status" value="1"/>
</dbReference>
<dbReference type="InterPro" id="IPR013025">
    <property type="entry name" value="Ribosomal_uL23-like"/>
</dbReference>
<dbReference type="RefSeq" id="WP_066200732.1">
    <property type="nucleotide sequence ID" value="NZ_CBCSAS010000025.1"/>
</dbReference>
<evidence type="ECO:0000256" key="6">
    <source>
        <dbReference type="HAMAP-Rule" id="MF_01369"/>
    </source>
</evidence>
<comment type="similarity">
    <text evidence="1 6 7">Belongs to the universal ribosomal protein uL23 family.</text>
</comment>
<dbReference type="NCBIfam" id="NF004359">
    <property type="entry name" value="PRK05738.1-3"/>
    <property type="match status" value="1"/>
</dbReference>
<name>A0A132N3R0_HYDSH</name>
<dbReference type="InterPro" id="IPR012677">
    <property type="entry name" value="Nucleotide-bd_a/b_plait_sf"/>
</dbReference>